<feature type="transmembrane region" description="Helical" evidence="1">
    <location>
        <begin position="67"/>
        <end position="91"/>
    </location>
</feature>
<name>A0AAD7KKA6_9AGAR</name>
<keyword evidence="1" id="KW-1133">Transmembrane helix</keyword>
<accession>A0AAD7KKA6</accession>
<dbReference type="AlphaFoldDB" id="A0AAD7KKA6"/>
<dbReference type="EMBL" id="JARJLG010000001">
    <property type="protein sequence ID" value="KAJ7785128.1"/>
    <property type="molecule type" value="Genomic_DNA"/>
</dbReference>
<feature type="transmembrane region" description="Helical" evidence="1">
    <location>
        <begin position="34"/>
        <end position="55"/>
    </location>
</feature>
<gene>
    <name evidence="2" type="ORF">DFH07DRAFT_975582</name>
</gene>
<organism evidence="2 3">
    <name type="scientific">Mycena maculata</name>
    <dbReference type="NCBI Taxonomy" id="230809"/>
    <lineage>
        <taxon>Eukaryota</taxon>
        <taxon>Fungi</taxon>
        <taxon>Dikarya</taxon>
        <taxon>Basidiomycota</taxon>
        <taxon>Agaricomycotina</taxon>
        <taxon>Agaricomycetes</taxon>
        <taxon>Agaricomycetidae</taxon>
        <taxon>Agaricales</taxon>
        <taxon>Marasmiineae</taxon>
        <taxon>Mycenaceae</taxon>
        <taxon>Mycena</taxon>
    </lineage>
</organism>
<evidence type="ECO:0000313" key="2">
    <source>
        <dbReference type="EMBL" id="KAJ7785128.1"/>
    </source>
</evidence>
<evidence type="ECO:0000313" key="3">
    <source>
        <dbReference type="Proteomes" id="UP001215280"/>
    </source>
</evidence>
<proteinExistence type="predicted"/>
<reference evidence="2" key="1">
    <citation type="submission" date="2023-03" db="EMBL/GenBank/DDBJ databases">
        <title>Massive genome expansion in bonnet fungi (Mycena s.s.) driven by repeated elements and novel gene families across ecological guilds.</title>
        <authorList>
            <consortium name="Lawrence Berkeley National Laboratory"/>
            <person name="Harder C.B."/>
            <person name="Miyauchi S."/>
            <person name="Viragh M."/>
            <person name="Kuo A."/>
            <person name="Thoen E."/>
            <person name="Andreopoulos B."/>
            <person name="Lu D."/>
            <person name="Skrede I."/>
            <person name="Drula E."/>
            <person name="Henrissat B."/>
            <person name="Morin E."/>
            <person name="Kohler A."/>
            <person name="Barry K."/>
            <person name="LaButti K."/>
            <person name="Morin E."/>
            <person name="Salamov A."/>
            <person name="Lipzen A."/>
            <person name="Mereny Z."/>
            <person name="Hegedus B."/>
            <person name="Baldrian P."/>
            <person name="Stursova M."/>
            <person name="Weitz H."/>
            <person name="Taylor A."/>
            <person name="Grigoriev I.V."/>
            <person name="Nagy L.G."/>
            <person name="Martin F."/>
            <person name="Kauserud H."/>
        </authorList>
    </citation>
    <scope>NUCLEOTIDE SEQUENCE</scope>
    <source>
        <strain evidence="2">CBHHK188m</strain>
    </source>
</reference>
<dbReference type="Proteomes" id="UP001215280">
    <property type="component" value="Unassembled WGS sequence"/>
</dbReference>
<evidence type="ECO:0000256" key="1">
    <source>
        <dbReference type="SAM" id="Phobius"/>
    </source>
</evidence>
<sequence length="531" mass="59025">MVGWSRFTKASEKLIDIRTRWTSSERFLGPTIEALPQLLVIPVLLFIAGLLDTLFSSVLQISPPPKTILFASGISLLFISAVAVLLCYTLAQRSLNPSGPPFRTTVSRLLRRPSPDGLQNRDFPDTLSEKAPSIYHEVMQETHDDDTLNQAAAALYNIIQSLGVWPRYGGPNPGLLGQERLTFLHLLSPEASIRSNRTAVQVISRIQDSNRIRYSPTDMSELVPVLLQAAKRAPITDLWESSFIRAMAVVANAAVITKHYPPVMSFLSSEYIDNQHLPSDSDPSAEYAVRTKTISSVVEILFTKLSRSLADRPKSMTEDEVVDQVLSPPQGNRRETAVSPAATMNAGKIIAALLYLPLPQNVSVLTLIIRWLVRTTSPFGVIRATQAHVDAITGHDVWPTVLFFVASIAGRVCLTLDSFREHVALAELCISSLVKIADFHQFHPQLPSLVSTAVAALRQAGRERTTPEMTRDLVVVGKFLEDDTWRWSGKQRFAVLAELQSLKEDDRQQPRNFSIPEEIQTPLDEHIVHHI</sequence>
<keyword evidence="1" id="KW-0472">Membrane</keyword>
<comment type="caution">
    <text evidence="2">The sequence shown here is derived from an EMBL/GenBank/DDBJ whole genome shotgun (WGS) entry which is preliminary data.</text>
</comment>
<keyword evidence="3" id="KW-1185">Reference proteome</keyword>
<protein>
    <submittedName>
        <fullName evidence="2">Uncharacterized protein</fullName>
    </submittedName>
</protein>
<keyword evidence="1" id="KW-0812">Transmembrane</keyword>